<dbReference type="Proteomes" id="UP000821866">
    <property type="component" value="Unassembled WGS sequence"/>
</dbReference>
<protein>
    <submittedName>
        <fullName evidence="2">Uncharacterized protein</fullName>
    </submittedName>
</protein>
<evidence type="ECO:0000313" key="3">
    <source>
        <dbReference type="Proteomes" id="UP000821866"/>
    </source>
</evidence>
<accession>A0A9J6DSK8</accession>
<dbReference type="EMBL" id="JABSTU010000007">
    <property type="protein sequence ID" value="KAH8024826.1"/>
    <property type="molecule type" value="Genomic_DNA"/>
</dbReference>
<sequence length="314" mass="33961">MFYAQVLAAVVVGAESTVTSLTNEAGQRGDSSEVSGRPNRQGFEVLRLQDTMAALPSGFQSTEAVTYDAMNAPQAAGGEGRYAIGVPSQMLHQTQNGGSFSGTSGEQYHASATDHYGGLGGPGGSGAYGFPDAMRYYHYGSGPKAYNTEHAYAYEKVYPERSYSTNHATSYEKHYDDNDKKGGPWDGGGYESRFSTSYPIRGGHAGGGYGYRHGESYGKGTGRGYSSGYAPKGYESRYDSRPAAASSRGSRGGARAGPKIKRYVYRNPYDKSTTRVVEMHSSRGQPDWAASNENWQVWRADDMERFVLGLMRNG</sequence>
<evidence type="ECO:0000313" key="2">
    <source>
        <dbReference type="EMBL" id="KAH8024826.1"/>
    </source>
</evidence>
<dbReference type="VEuPathDB" id="VectorBase:LOC119169320"/>
<dbReference type="AlphaFoldDB" id="A0A9J6DSK8"/>
<organism evidence="2 3">
    <name type="scientific">Rhipicephalus microplus</name>
    <name type="common">Cattle tick</name>
    <name type="synonym">Boophilus microplus</name>
    <dbReference type="NCBI Taxonomy" id="6941"/>
    <lineage>
        <taxon>Eukaryota</taxon>
        <taxon>Metazoa</taxon>
        <taxon>Ecdysozoa</taxon>
        <taxon>Arthropoda</taxon>
        <taxon>Chelicerata</taxon>
        <taxon>Arachnida</taxon>
        <taxon>Acari</taxon>
        <taxon>Parasitiformes</taxon>
        <taxon>Ixodida</taxon>
        <taxon>Ixodoidea</taxon>
        <taxon>Ixodidae</taxon>
        <taxon>Rhipicephalinae</taxon>
        <taxon>Rhipicephalus</taxon>
        <taxon>Boophilus</taxon>
    </lineage>
</organism>
<dbReference type="OrthoDB" id="6508132at2759"/>
<feature type="region of interest" description="Disordered" evidence="1">
    <location>
        <begin position="237"/>
        <end position="258"/>
    </location>
</feature>
<gene>
    <name evidence="2" type="ORF">HPB51_001240</name>
</gene>
<name>A0A9J6DSK8_RHIMP</name>
<reference evidence="2" key="2">
    <citation type="submission" date="2021-09" db="EMBL/GenBank/DDBJ databases">
        <authorList>
            <person name="Jia N."/>
            <person name="Wang J."/>
            <person name="Shi W."/>
            <person name="Du L."/>
            <person name="Sun Y."/>
            <person name="Zhan W."/>
            <person name="Jiang J."/>
            <person name="Wang Q."/>
            <person name="Zhang B."/>
            <person name="Ji P."/>
            <person name="Sakyi L.B."/>
            <person name="Cui X."/>
            <person name="Yuan T."/>
            <person name="Jiang B."/>
            <person name="Yang W."/>
            <person name="Lam T.T.-Y."/>
            <person name="Chang Q."/>
            <person name="Ding S."/>
            <person name="Wang X."/>
            <person name="Zhu J."/>
            <person name="Ruan X."/>
            <person name="Zhao L."/>
            <person name="Wei J."/>
            <person name="Que T."/>
            <person name="Du C."/>
            <person name="Cheng J."/>
            <person name="Dai P."/>
            <person name="Han X."/>
            <person name="Huang E."/>
            <person name="Gao Y."/>
            <person name="Liu J."/>
            <person name="Shao H."/>
            <person name="Ye R."/>
            <person name="Li L."/>
            <person name="Wei W."/>
            <person name="Wang X."/>
            <person name="Wang C."/>
            <person name="Huo Q."/>
            <person name="Li W."/>
            <person name="Guo W."/>
            <person name="Chen H."/>
            <person name="Chen S."/>
            <person name="Zhou L."/>
            <person name="Zhou L."/>
            <person name="Ni X."/>
            <person name="Tian J."/>
            <person name="Zhou Y."/>
            <person name="Sheng Y."/>
            <person name="Liu T."/>
            <person name="Pan Y."/>
            <person name="Xia L."/>
            <person name="Li J."/>
            <person name="Zhao F."/>
            <person name="Cao W."/>
        </authorList>
    </citation>
    <scope>NUCLEOTIDE SEQUENCE</scope>
    <source>
        <strain evidence="2">Rmic-2018</strain>
        <tissue evidence="2">Larvae</tissue>
    </source>
</reference>
<keyword evidence="3" id="KW-1185">Reference proteome</keyword>
<evidence type="ECO:0000256" key="1">
    <source>
        <dbReference type="SAM" id="MobiDB-lite"/>
    </source>
</evidence>
<proteinExistence type="predicted"/>
<reference evidence="2" key="1">
    <citation type="journal article" date="2020" name="Cell">
        <title>Large-Scale Comparative Analyses of Tick Genomes Elucidate Their Genetic Diversity and Vector Capacities.</title>
        <authorList>
            <consortium name="Tick Genome and Microbiome Consortium (TIGMIC)"/>
            <person name="Jia N."/>
            <person name="Wang J."/>
            <person name="Shi W."/>
            <person name="Du L."/>
            <person name="Sun Y."/>
            <person name="Zhan W."/>
            <person name="Jiang J.F."/>
            <person name="Wang Q."/>
            <person name="Zhang B."/>
            <person name="Ji P."/>
            <person name="Bell-Sakyi L."/>
            <person name="Cui X.M."/>
            <person name="Yuan T.T."/>
            <person name="Jiang B.G."/>
            <person name="Yang W.F."/>
            <person name="Lam T.T."/>
            <person name="Chang Q.C."/>
            <person name="Ding S.J."/>
            <person name="Wang X.J."/>
            <person name="Zhu J.G."/>
            <person name="Ruan X.D."/>
            <person name="Zhao L."/>
            <person name="Wei J.T."/>
            <person name="Ye R.Z."/>
            <person name="Que T.C."/>
            <person name="Du C.H."/>
            <person name="Zhou Y.H."/>
            <person name="Cheng J.X."/>
            <person name="Dai P.F."/>
            <person name="Guo W.B."/>
            <person name="Han X.H."/>
            <person name="Huang E.J."/>
            <person name="Li L.F."/>
            <person name="Wei W."/>
            <person name="Gao Y.C."/>
            <person name="Liu J.Z."/>
            <person name="Shao H.Z."/>
            <person name="Wang X."/>
            <person name="Wang C.C."/>
            <person name="Yang T.C."/>
            <person name="Huo Q.B."/>
            <person name="Li W."/>
            <person name="Chen H.Y."/>
            <person name="Chen S.E."/>
            <person name="Zhou L.G."/>
            <person name="Ni X.B."/>
            <person name="Tian J.H."/>
            <person name="Sheng Y."/>
            <person name="Liu T."/>
            <person name="Pan Y.S."/>
            <person name="Xia L.Y."/>
            <person name="Li J."/>
            <person name="Zhao F."/>
            <person name="Cao W.C."/>
        </authorList>
    </citation>
    <scope>NUCLEOTIDE SEQUENCE</scope>
    <source>
        <strain evidence="2">Rmic-2018</strain>
    </source>
</reference>
<comment type="caution">
    <text evidence="2">The sequence shown here is derived from an EMBL/GenBank/DDBJ whole genome shotgun (WGS) entry which is preliminary data.</text>
</comment>